<proteinExistence type="predicted"/>
<feature type="transmembrane region" description="Helical" evidence="1">
    <location>
        <begin position="12"/>
        <end position="29"/>
    </location>
</feature>
<protein>
    <recommendedName>
        <fullName evidence="4">Lipopolysaccharide export system protein LptC</fullName>
    </recommendedName>
</protein>
<keyword evidence="1" id="KW-0472">Membrane</keyword>
<keyword evidence="1" id="KW-1133">Transmembrane helix</keyword>
<sequence>MTRTRIVRWLRVLLPLLALVMLSTLFLFSRESDTESQIPYAEVDAEAMARDPRVVAPQYSGVTSDGASLNLQAGQAAHDRPEGGSASDLRLDWQRPDGLKADITAPAADMTDGVIELSGGVRMQTSSGWTVDAERIEAGTRTSRIAAESGVEAQAPFGQLTAGRMELTPDEGAEGDAPAILNFSNGVRLIYQP</sequence>
<dbReference type="RefSeq" id="WP_200689309.1">
    <property type="nucleotide sequence ID" value="NZ_JAEPRQ010000011.1"/>
</dbReference>
<comment type="caution">
    <text evidence="2">The sequence shown here is derived from an EMBL/GenBank/DDBJ whole genome shotgun (WGS) entry which is preliminary data.</text>
</comment>
<evidence type="ECO:0000313" key="3">
    <source>
        <dbReference type="Proteomes" id="UP000640485"/>
    </source>
</evidence>
<dbReference type="Proteomes" id="UP000640485">
    <property type="component" value="Unassembled WGS sequence"/>
</dbReference>
<keyword evidence="3" id="KW-1185">Reference proteome</keyword>
<evidence type="ECO:0000256" key="1">
    <source>
        <dbReference type="SAM" id="Phobius"/>
    </source>
</evidence>
<accession>A0A934SMP4</accession>
<gene>
    <name evidence="2" type="ORF">JJJ17_19050</name>
</gene>
<evidence type="ECO:0000313" key="2">
    <source>
        <dbReference type="EMBL" id="MBK4218032.1"/>
    </source>
</evidence>
<keyword evidence="1" id="KW-0812">Transmembrane</keyword>
<organism evidence="2 3">
    <name type="scientific">Paracoccus caeni</name>
    <dbReference type="NCBI Taxonomy" id="657651"/>
    <lineage>
        <taxon>Bacteria</taxon>
        <taxon>Pseudomonadati</taxon>
        <taxon>Pseudomonadota</taxon>
        <taxon>Alphaproteobacteria</taxon>
        <taxon>Rhodobacterales</taxon>
        <taxon>Paracoccaceae</taxon>
        <taxon>Paracoccus</taxon>
    </lineage>
</organism>
<dbReference type="EMBL" id="JAEPRQ010000011">
    <property type="protein sequence ID" value="MBK4218032.1"/>
    <property type="molecule type" value="Genomic_DNA"/>
</dbReference>
<name>A0A934SMP4_9RHOB</name>
<dbReference type="AlphaFoldDB" id="A0A934SMP4"/>
<evidence type="ECO:0008006" key="4">
    <source>
        <dbReference type="Google" id="ProtNLM"/>
    </source>
</evidence>
<reference evidence="2" key="1">
    <citation type="submission" date="2021-01" db="EMBL/GenBank/DDBJ databases">
        <title>Paracoccus amoyensis sp. nov., isolated from the surface seawater along the coast of Xiamen Island, China.</title>
        <authorList>
            <person name="Lyu L."/>
        </authorList>
    </citation>
    <scope>NUCLEOTIDE SEQUENCE</scope>
    <source>
        <strain evidence="2">MJ17</strain>
    </source>
</reference>